<evidence type="ECO:0000313" key="4">
    <source>
        <dbReference type="Proteomes" id="UP001232001"/>
    </source>
</evidence>
<gene>
    <name evidence="3" type="ORF">P8625_13245</name>
</gene>
<dbReference type="EMBL" id="CP122539">
    <property type="protein sequence ID" value="WGH75029.1"/>
    <property type="molecule type" value="Genomic_DNA"/>
</dbReference>
<keyword evidence="4" id="KW-1185">Reference proteome</keyword>
<accession>A0ABY8L4S4</accession>
<keyword evidence="1" id="KW-0175">Coiled coil</keyword>
<protein>
    <submittedName>
        <fullName evidence="3">AAA family ATPase</fullName>
    </submittedName>
</protein>
<dbReference type="InterPro" id="IPR027417">
    <property type="entry name" value="P-loop_NTPase"/>
</dbReference>
<dbReference type="Proteomes" id="UP001232001">
    <property type="component" value="Chromosome"/>
</dbReference>
<proteinExistence type="predicted"/>
<evidence type="ECO:0000256" key="1">
    <source>
        <dbReference type="SAM" id="Coils"/>
    </source>
</evidence>
<organism evidence="3 4">
    <name type="scientific">Tenacibaculum tangerinum</name>
    <dbReference type="NCBI Taxonomy" id="3038772"/>
    <lineage>
        <taxon>Bacteria</taxon>
        <taxon>Pseudomonadati</taxon>
        <taxon>Bacteroidota</taxon>
        <taxon>Flavobacteriia</taxon>
        <taxon>Flavobacteriales</taxon>
        <taxon>Flavobacteriaceae</taxon>
        <taxon>Tenacibaculum</taxon>
    </lineage>
</organism>
<dbReference type="RefSeq" id="WP_279650921.1">
    <property type="nucleotide sequence ID" value="NZ_CP122539.1"/>
</dbReference>
<reference evidence="3 4" key="1">
    <citation type="submission" date="2023-04" db="EMBL/GenBank/DDBJ databases">
        <title>Tenacibaculum tangerinum sp. nov., isolated from sea tidal flat of South Korea.</title>
        <authorList>
            <person name="Lee S.H."/>
            <person name="Kim J.-J."/>
        </authorList>
    </citation>
    <scope>NUCLEOTIDE SEQUENCE [LARGE SCALE GENOMIC DNA]</scope>
    <source>
        <strain evidence="3 4">GRR-S3-23</strain>
    </source>
</reference>
<dbReference type="InterPro" id="IPR026866">
    <property type="entry name" value="CR006_AAA"/>
</dbReference>
<dbReference type="Gene3D" id="3.40.50.300">
    <property type="entry name" value="P-loop containing nucleotide triphosphate hydrolases"/>
    <property type="match status" value="2"/>
</dbReference>
<name>A0ABY8L4S4_9FLAO</name>
<dbReference type="SUPFAM" id="SSF52540">
    <property type="entry name" value="P-loop containing nucleoside triphosphate hydrolases"/>
    <property type="match status" value="1"/>
</dbReference>
<feature type="domain" description="Protein CR006 P-loop" evidence="2">
    <location>
        <begin position="10"/>
        <end position="719"/>
    </location>
</feature>
<feature type="coiled-coil region" evidence="1">
    <location>
        <begin position="90"/>
        <end position="121"/>
    </location>
</feature>
<dbReference type="Pfam" id="PF13166">
    <property type="entry name" value="AAA_13"/>
    <property type="match status" value="1"/>
</dbReference>
<feature type="coiled-coil region" evidence="1">
    <location>
        <begin position="420"/>
        <end position="454"/>
    </location>
</feature>
<evidence type="ECO:0000259" key="2">
    <source>
        <dbReference type="Pfam" id="PF13166"/>
    </source>
</evidence>
<sequence>MIRTISIKNTATFDETGIEVSEFKKVNFFYGANGSGKTTISNFIYEPSNPRFPECQLKWENDIELKSLVYNKEFRDRNFGKGTIDGVFTLGQATKEEAELIEEKRKELKELKEKGIQQKSVLDKQVEKRDSLEDDFREEVWTSIYKKHEISFKEAFKGVMQKKPFLARLLDEFENNTSDLKTIEELKERAETILGETPIKIPEIPTIDFERLSEIEQEDIWSKKIIGKSDVEIAKLIQRLNINDWVNEGKKHLQENETCPFCQEETITQSFRNQLESYFDETFTSDTKKTKDLNDDYVRIFENIINELLQIESTEKINKKTKLDLDKFSSLLKTLNSQFLTNKELLNSKLREPSRIIELISTKEQLEEIEQLITTANALIKKHNDIVDNYATERNKLVNEIWKFIIEDNRTRIEYFVKHKNGLQKGIDNIAKKVTELREEYKKLDKEIKELTKNVTSIQPSVDEINQTLKSFGFQNFEIVPSQIGANQYQIQRTDGELAESTLSEGEITFITFLYFLQLVKGSTNEAEITDERILVIDDPISSLDSNVLFVVSSLLKEITKKIRNNEGNIKQLILLTHNVYFHKEVSFINGRTKECNETNFWILRKIDNISYLQDFELVNPIQNSYELLWRELKNKDNNSGIAIQNTMRRIIENYFKILGKYGDDDLIDKFNNPQEKEICRSLICWINEGSHTIPDDLFVELQDNTIENYFKVFKSIFKETGHIEHYNMMMN</sequence>
<evidence type="ECO:0000313" key="3">
    <source>
        <dbReference type="EMBL" id="WGH75029.1"/>
    </source>
</evidence>